<dbReference type="AlphaFoldDB" id="V2Y3A2"/>
<dbReference type="Proteomes" id="UP000018227">
    <property type="component" value="Unassembled WGS sequence"/>
</dbReference>
<comment type="caution">
    <text evidence="1">The sequence shown here is derived from an EMBL/GenBank/DDBJ whole genome shotgun (WGS) entry which is preliminary data.</text>
</comment>
<dbReference type="HOGENOM" id="CLU_2859466_0_0_9"/>
<name>V2Y3A2_9FIRM</name>
<reference evidence="1 2" key="1">
    <citation type="submission" date="2013-06" db="EMBL/GenBank/DDBJ databases">
        <authorList>
            <person name="Weinstock G."/>
            <person name="Sodergren E."/>
            <person name="Clifton S."/>
            <person name="Fulton L."/>
            <person name="Fulton B."/>
            <person name="Courtney L."/>
            <person name="Fronick C."/>
            <person name="Harrison M."/>
            <person name="Strong C."/>
            <person name="Farmer C."/>
            <person name="Delahaunty K."/>
            <person name="Markovic C."/>
            <person name="Hall O."/>
            <person name="Minx P."/>
            <person name="Tomlinson C."/>
            <person name="Mitreva M."/>
            <person name="Nelson J."/>
            <person name="Hou S."/>
            <person name="Wollam A."/>
            <person name="Pepin K.H."/>
            <person name="Johnson M."/>
            <person name="Bhonagiri V."/>
            <person name="Nash W.E."/>
            <person name="Warren W."/>
            <person name="Chinwalla A."/>
            <person name="Mardis E.R."/>
            <person name="Wilson R.K."/>
        </authorList>
    </citation>
    <scope>NUCLEOTIDE SEQUENCE [LARGE SCALE GENOMIC DNA]</scope>
    <source>
        <strain evidence="1 2">ATCC 51271</strain>
    </source>
</reference>
<proteinExistence type="predicted"/>
<sequence length="64" mass="7395">MLILLFFCLPGNLFEIPYLTKISSRDIQLAAGRSALLHRLCAKRMRAHTFDGNFPDMIILRINF</sequence>
<dbReference type="EMBL" id="ACIL03000011">
    <property type="protein sequence ID" value="ESL03458.1"/>
    <property type="molecule type" value="Genomic_DNA"/>
</dbReference>
<keyword evidence="2" id="KW-1185">Reference proteome</keyword>
<protein>
    <submittedName>
        <fullName evidence="1">Uncharacterized protein</fullName>
    </submittedName>
</protein>
<gene>
    <name evidence="1" type="ORF">GCWU0000282_001449</name>
</gene>
<evidence type="ECO:0000313" key="2">
    <source>
        <dbReference type="Proteomes" id="UP000018227"/>
    </source>
</evidence>
<accession>V2Y3A2</accession>
<evidence type="ECO:0000313" key="1">
    <source>
        <dbReference type="EMBL" id="ESL03458.1"/>
    </source>
</evidence>
<organism evidence="1 2">
    <name type="scientific">Catonella morbi ATCC 51271</name>
    <dbReference type="NCBI Taxonomy" id="592026"/>
    <lineage>
        <taxon>Bacteria</taxon>
        <taxon>Bacillati</taxon>
        <taxon>Bacillota</taxon>
        <taxon>Clostridia</taxon>
        <taxon>Lachnospirales</taxon>
        <taxon>Lachnospiraceae</taxon>
        <taxon>Catonella</taxon>
    </lineage>
</organism>
<dbReference type="STRING" id="592026.GCWU0000282_001449"/>